<feature type="compositionally biased region" description="Basic and acidic residues" evidence="4">
    <location>
        <begin position="29"/>
        <end position="38"/>
    </location>
</feature>
<dbReference type="PROSITE" id="PS50071">
    <property type="entry name" value="HOMEOBOX_2"/>
    <property type="match status" value="1"/>
</dbReference>
<dbReference type="Gene3D" id="1.10.10.60">
    <property type="entry name" value="Homeodomain-like"/>
    <property type="match status" value="1"/>
</dbReference>
<evidence type="ECO:0000313" key="6">
    <source>
        <dbReference type="EMBL" id="CAH0392470.1"/>
    </source>
</evidence>
<name>A0A9P0AKK4_BEMTA</name>
<dbReference type="EMBL" id="OU963867">
    <property type="protein sequence ID" value="CAH0392470.1"/>
    <property type="molecule type" value="Genomic_DNA"/>
</dbReference>
<dbReference type="GO" id="GO:0045944">
    <property type="term" value="P:positive regulation of transcription by RNA polymerase II"/>
    <property type="evidence" value="ECO:0007669"/>
    <property type="project" value="InterPro"/>
</dbReference>
<dbReference type="InterPro" id="IPR001356">
    <property type="entry name" value="HD"/>
</dbReference>
<comment type="subcellular location">
    <subcellularLocation>
        <location evidence="1 2 3">Nucleus</location>
    </subcellularLocation>
</comment>
<organism evidence="6 7">
    <name type="scientific">Bemisia tabaci</name>
    <name type="common">Sweetpotato whitefly</name>
    <name type="synonym">Aleurodes tabaci</name>
    <dbReference type="NCBI Taxonomy" id="7038"/>
    <lineage>
        <taxon>Eukaryota</taxon>
        <taxon>Metazoa</taxon>
        <taxon>Ecdysozoa</taxon>
        <taxon>Arthropoda</taxon>
        <taxon>Hexapoda</taxon>
        <taxon>Insecta</taxon>
        <taxon>Pterygota</taxon>
        <taxon>Neoptera</taxon>
        <taxon>Paraneoptera</taxon>
        <taxon>Hemiptera</taxon>
        <taxon>Sternorrhyncha</taxon>
        <taxon>Aleyrodoidea</taxon>
        <taxon>Aleyrodidae</taxon>
        <taxon>Aleyrodinae</taxon>
        <taxon>Bemisia</taxon>
    </lineage>
</organism>
<evidence type="ECO:0000256" key="1">
    <source>
        <dbReference type="ARBA" id="ARBA00004123"/>
    </source>
</evidence>
<protein>
    <recommendedName>
        <fullName evidence="5">Homeobox domain-containing protein</fullName>
    </recommendedName>
</protein>
<keyword evidence="2 3" id="KW-0371">Homeobox</keyword>
<dbReference type="InterPro" id="IPR009057">
    <property type="entry name" value="Homeodomain-like_sf"/>
</dbReference>
<dbReference type="PANTHER" id="PTHR46271:SF4">
    <property type="entry name" value="HOMEOBOX PROTEIN, PUTATIVE-RELATED"/>
    <property type="match status" value="1"/>
</dbReference>
<proteinExistence type="predicted"/>
<evidence type="ECO:0000259" key="5">
    <source>
        <dbReference type="PROSITE" id="PS50071"/>
    </source>
</evidence>
<dbReference type="Pfam" id="PF00046">
    <property type="entry name" value="Homeodomain"/>
    <property type="match status" value="1"/>
</dbReference>
<evidence type="ECO:0000256" key="2">
    <source>
        <dbReference type="PROSITE-ProRule" id="PRU00108"/>
    </source>
</evidence>
<dbReference type="GO" id="GO:0000981">
    <property type="term" value="F:DNA-binding transcription factor activity, RNA polymerase II-specific"/>
    <property type="evidence" value="ECO:0007669"/>
    <property type="project" value="InterPro"/>
</dbReference>
<dbReference type="GO" id="GO:0000978">
    <property type="term" value="F:RNA polymerase II cis-regulatory region sequence-specific DNA binding"/>
    <property type="evidence" value="ECO:0007669"/>
    <property type="project" value="TreeGrafter"/>
</dbReference>
<keyword evidence="2 3" id="KW-0238">DNA-binding</keyword>
<feature type="compositionally biased region" description="Polar residues" evidence="4">
    <location>
        <begin position="1"/>
        <end position="12"/>
    </location>
</feature>
<gene>
    <name evidence="6" type="ORF">BEMITA_LOCUS10987</name>
</gene>
<evidence type="ECO:0000256" key="3">
    <source>
        <dbReference type="RuleBase" id="RU000682"/>
    </source>
</evidence>
<keyword evidence="7" id="KW-1185">Reference proteome</keyword>
<dbReference type="SUPFAM" id="SSF46689">
    <property type="entry name" value="Homeodomain-like"/>
    <property type="match status" value="1"/>
</dbReference>
<feature type="DNA-binding region" description="Homeobox" evidence="2">
    <location>
        <begin position="78"/>
        <end position="111"/>
    </location>
</feature>
<dbReference type="GO" id="GO:0005634">
    <property type="term" value="C:nucleus"/>
    <property type="evidence" value="ECO:0007669"/>
    <property type="project" value="UniProtKB-SubCell"/>
</dbReference>
<dbReference type="InterPro" id="IPR043562">
    <property type="entry name" value="RAX/RAX2"/>
</dbReference>
<feature type="domain" description="Homeobox" evidence="5">
    <location>
        <begin position="76"/>
        <end position="110"/>
    </location>
</feature>
<reference evidence="6" key="1">
    <citation type="submission" date="2021-12" db="EMBL/GenBank/DDBJ databases">
        <authorList>
            <person name="King R."/>
        </authorList>
    </citation>
    <scope>NUCLEOTIDE SEQUENCE</scope>
</reference>
<accession>A0A9P0AKK4</accession>
<dbReference type="PANTHER" id="PTHR46271">
    <property type="entry name" value="HOMEOBOX PROTEIN, PUTATIVE-RELATED"/>
    <property type="match status" value="1"/>
</dbReference>
<dbReference type="Proteomes" id="UP001152759">
    <property type="component" value="Chromosome 6"/>
</dbReference>
<sequence length="160" mass="17816">MVRDNSCNSTDGPGSLAVASDLRCRSRSRSGDYSHSEEECGGEDTALRIGNPHSVSPGPNPGHGGNSGPGLSPDKKKSRRNRTTFTTYQLHELEQAFEQSHYPDVHSREERRLGKFPIFRSFFITRMLGFLEWNSSTLPSSMGVIKKDPKMRNCLEMAIV</sequence>
<keyword evidence="2 3" id="KW-0539">Nucleus</keyword>
<dbReference type="AlphaFoldDB" id="A0A9P0AKK4"/>
<feature type="region of interest" description="Disordered" evidence="4">
    <location>
        <begin position="1"/>
        <end position="82"/>
    </location>
</feature>
<evidence type="ECO:0000256" key="4">
    <source>
        <dbReference type="SAM" id="MobiDB-lite"/>
    </source>
</evidence>
<dbReference type="CDD" id="cd00086">
    <property type="entry name" value="homeodomain"/>
    <property type="match status" value="1"/>
</dbReference>
<evidence type="ECO:0000313" key="7">
    <source>
        <dbReference type="Proteomes" id="UP001152759"/>
    </source>
</evidence>